<keyword evidence="5" id="KW-1185">Reference proteome</keyword>
<dbReference type="OrthoDB" id="6479911at2"/>
<sequence length="113" mass="12975">MKRNFILPSFICGVALSLSLAAHADFNYHAEIPKDNKVPTDYLEKRKALAPTAPDAQSWQRQVDEAQARADAEAARRKSEKKAKCEEQAYHQVRRIDRDKRQYYVPPPCIGIY</sequence>
<reference evidence="3 6" key="2">
    <citation type="submission" date="2015-03" db="EMBL/GenBank/DDBJ databases">
        <authorList>
            <person name="Murphy D."/>
        </authorList>
    </citation>
    <scope>NUCLEOTIDE SEQUENCE [LARGE SCALE GENOMIC DNA]</scope>
    <source>
        <strain evidence="3 6">IP06005</strain>
    </source>
</reference>
<protein>
    <submittedName>
        <fullName evidence="3">Uncharacterized protein</fullName>
    </submittedName>
</protein>
<evidence type="ECO:0000313" key="3">
    <source>
        <dbReference type="EMBL" id="CNK72706.1"/>
    </source>
</evidence>
<gene>
    <name evidence="3" type="ORF">ERS137965_00898</name>
    <name evidence="4" type="ORF">ERS137966_01679</name>
</gene>
<dbReference type="Proteomes" id="UP000041595">
    <property type="component" value="Unassembled WGS sequence"/>
</dbReference>
<evidence type="ECO:0000256" key="1">
    <source>
        <dbReference type="SAM" id="MobiDB-lite"/>
    </source>
</evidence>
<feature type="chain" id="PRO_5006697596" evidence="2">
    <location>
        <begin position="25"/>
        <end position="113"/>
    </location>
</feature>
<feature type="compositionally biased region" description="Basic and acidic residues" evidence="1">
    <location>
        <begin position="62"/>
        <end position="88"/>
    </location>
</feature>
<reference evidence="4 5" key="1">
    <citation type="submission" date="2015-03" db="EMBL/GenBank/DDBJ databases">
        <authorList>
            <consortium name="Pathogen Informatics"/>
            <person name="Murphy D."/>
        </authorList>
    </citation>
    <scope>NUCLEOTIDE SEQUENCE [LARGE SCALE GENOMIC DNA]</scope>
    <source>
        <strain evidence="4 5">IP08791</strain>
    </source>
</reference>
<feature type="signal peptide" evidence="2">
    <location>
        <begin position="1"/>
        <end position="24"/>
    </location>
</feature>
<organism evidence="3 6">
    <name type="scientific">Yersinia aldovae</name>
    <dbReference type="NCBI Taxonomy" id="29483"/>
    <lineage>
        <taxon>Bacteria</taxon>
        <taxon>Pseudomonadati</taxon>
        <taxon>Pseudomonadota</taxon>
        <taxon>Gammaproteobacteria</taxon>
        <taxon>Enterobacterales</taxon>
        <taxon>Yersiniaceae</taxon>
        <taxon>Yersinia</taxon>
    </lineage>
</organism>
<name>A0A0T9TBS4_YERAL</name>
<keyword evidence="2" id="KW-0732">Signal</keyword>
<dbReference type="eggNOG" id="ENOG5031IHD">
    <property type="taxonomic scope" value="Bacteria"/>
</dbReference>
<dbReference type="AlphaFoldDB" id="A0A0T9TBS4"/>
<evidence type="ECO:0000256" key="2">
    <source>
        <dbReference type="SAM" id="SignalP"/>
    </source>
</evidence>
<evidence type="ECO:0000313" key="4">
    <source>
        <dbReference type="EMBL" id="CNK92632.1"/>
    </source>
</evidence>
<dbReference type="Proteomes" id="UP000038647">
    <property type="component" value="Unassembled WGS sequence"/>
</dbReference>
<dbReference type="EMBL" id="CQEH01000006">
    <property type="protein sequence ID" value="CNK92632.1"/>
    <property type="molecule type" value="Genomic_DNA"/>
</dbReference>
<feature type="region of interest" description="Disordered" evidence="1">
    <location>
        <begin position="50"/>
        <end position="88"/>
    </location>
</feature>
<accession>A0A0T9TBS4</accession>
<dbReference type="EMBL" id="CQEJ01000004">
    <property type="protein sequence ID" value="CNK72706.1"/>
    <property type="molecule type" value="Genomic_DNA"/>
</dbReference>
<evidence type="ECO:0000313" key="6">
    <source>
        <dbReference type="Proteomes" id="UP000041595"/>
    </source>
</evidence>
<proteinExistence type="predicted"/>
<evidence type="ECO:0000313" key="5">
    <source>
        <dbReference type="Proteomes" id="UP000038647"/>
    </source>
</evidence>
<dbReference type="RefSeq" id="WP_004699067.1">
    <property type="nucleotide sequence ID" value="NZ_CABHPY010000074.1"/>
</dbReference>